<keyword evidence="2" id="KW-0255">Endonuclease</keyword>
<comment type="caution">
    <text evidence="2">The sequence shown here is derived from an EMBL/GenBank/DDBJ whole genome shotgun (WGS) entry which is preliminary data.</text>
</comment>
<feature type="domain" description="Endonuclease/exonuclease/phosphatase" evidence="1">
    <location>
        <begin position="5"/>
        <end position="235"/>
    </location>
</feature>
<dbReference type="InterPro" id="IPR005135">
    <property type="entry name" value="Endo/exonuclease/phosphatase"/>
</dbReference>
<dbReference type="InterPro" id="IPR036691">
    <property type="entry name" value="Endo/exonu/phosph_ase_sf"/>
</dbReference>
<dbReference type="RefSeq" id="WP_302108658.1">
    <property type="nucleotide sequence ID" value="NZ_JAUKTR010000001.1"/>
</dbReference>
<keyword evidence="3" id="KW-1185">Reference proteome</keyword>
<dbReference type="EMBL" id="JAUKTR010000001">
    <property type="protein sequence ID" value="MDO1558238.1"/>
    <property type="molecule type" value="Genomic_DNA"/>
</dbReference>
<sequence>MPRIVTYNVHRCVGQDRRLDVERIAAVLGDLDADVVCLQELDVGRARTEHADQAGDIARLLGMAHHFHPAMRVEQELYGDAILTWRPERLMRAAALPTIDGLPGIEPRGALWAAIDFDGVEVQVLNTHFGLVPREQRLQAAALCGREWLGHPDCRGPTLLVGDFNATSMTRPYQRIRRELIDAQRPHGGLNGRTVKTFPSAFPAIRIDHCFHTPDIRVTQVFAPFSPLARMASDHLPLVVDFEITGAA</sequence>
<evidence type="ECO:0000313" key="2">
    <source>
        <dbReference type="EMBL" id="MDO1558238.1"/>
    </source>
</evidence>
<evidence type="ECO:0000313" key="3">
    <source>
        <dbReference type="Proteomes" id="UP001169063"/>
    </source>
</evidence>
<dbReference type="PANTHER" id="PTHR14859:SF15">
    <property type="entry name" value="ENDONUCLEASE_EXONUCLEASE_PHOSPHATASE DOMAIN-CONTAINING PROTEIN"/>
    <property type="match status" value="1"/>
</dbReference>
<organism evidence="2 3">
    <name type="scientific">Peiella sedimenti</name>
    <dbReference type="NCBI Taxonomy" id="3061083"/>
    <lineage>
        <taxon>Bacteria</taxon>
        <taxon>Pseudomonadati</taxon>
        <taxon>Pseudomonadota</taxon>
        <taxon>Alphaproteobacteria</taxon>
        <taxon>Caulobacterales</taxon>
        <taxon>Caulobacteraceae</taxon>
        <taxon>Peiella</taxon>
    </lineage>
</organism>
<keyword evidence="2" id="KW-0378">Hydrolase</keyword>
<dbReference type="Pfam" id="PF03372">
    <property type="entry name" value="Exo_endo_phos"/>
    <property type="match status" value="1"/>
</dbReference>
<dbReference type="GO" id="GO:0004519">
    <property type="term" value="F:endonuclease activity"/>
    <property type="evidence" value="ECO:0007669"/>
    <property type="project" value="UniProtKB-KW"/>
</dbReference>
<dbReference type="PANTHER" id="PTHR14859">
    <property type="entry name" value="CALCOFLUOR WHITE HYPERSENSITIVE PROTEIN PRECURSOR"/>
    <property type="match status" value="1"/>
</dbReference>
<dbReference type="Proteomes" id="UP001169063">
    <property type="component" value="Unassembled WGS sequence"/>
</dbReference>
<dbReference type="SUPFAM" id="SSF56219">
    <property type="entry name" value="DNase I-like"/>
    <property type="match status" value="1"/>
</dbReference>
<reference evidence="2" key="1">
    <citation type="submission" date="2023-07" db="EMBL/GenBank/DDBJ databases">
        <title>Brevundimonas soil sp. nov., isolated from the soil of chemical plant.</title>
        <authorList>
            <person name="Wu N."/>
        </authorList>
    </citation>
    <scope>NUCLEOTIDE SEQUENCE</scope>
    <source>
        <strain evidence="2">XZ-24</strain>
    </source>
</reference>
<gene>
    <name evidence="2" type="ORF">Q0812_02175</name>
</gene>
<proteinExistence type="predicted"/>
<accession>A0ABT8SI52</accession>
<keyword evidence="2" id="KW-0540">Nuclease</keyword>
<protein>
    <submittedName>
        <fullName evidence="2">Endonuclease/exonuclease/phosphatase family protein</fullName>
    </submittedName>
</protein>
<evidence type="ECO:0000259" key="1">
    <source>
        <dbReference type="Pfam" id="PF03372"/>
    </source>
</evidence>
<dbReference type="InterPro" id="IPR051916">
    <property type="entry name" value="GPI-anchor_lipid_remodeler"/>
</dbReference>
<dbReference type="Gene3D" id="3.60.10.10">
    <property type="entry name" value="Endonuclease/exonuclease/phosphatase"/>
    <property type="match status" value="1"/>
</dbReference>
<name>A0ABT8SI52_9CAUL</name>